<evidence type="ECO:0000313" key="3">
    <source>
        <dbReference type="EMBL" id="CAE7230237.1"/>
    </source>
</evidence>
<sequence length="146" mass="14399">MKVFLIPIVLLFVASGVGARPQEETSISVFPLPTVLPPSISSGSPPLPTTLLSLTPRPAPTRTSTGLSSATGTLSATGSQTSGTSTSAVASVTSPIASASSALSSAVSSASASASPTNNAAPARFEVHGLTALIAVFASMLFTLTL</sequence>
<gene>
    <name evidence="3" type="ORF">RDB_LOCUS184606</name>
</gene>
<accession>A0A8H3EE39</accession>
<name>A0A8H3EE39_9AGAM</name>
<feature type="region of interest" description="Disordered" evidence="1">
    <location>
        <begin position="41"/>
        <end position="87"/>
    </location>
</feature>
<evidence type="ECO:0000256" key="2">
    <source>
        <dbReference type="SAM" id="SignalP"/>
    </source>
</evidence>
<reference evidence="3" key="1">
    <citation type="submission" date="2021-01" db="EMBL/GenBank/DDBJ databases">
        <authorList>
            <person name="Kaushik A."/>
        </authorList>
    </citation>
    <scope>NUCLEOTIDE SEQUENCE</scope>
    <source>
        <strain evidence="3">AG5</strain>
    </source>
</reference>
<evidence type="ECO:0000313" key="4">
    <source>
        <dbReference type="Proteomes" id="UP000663827"/>
    </source>
</evidence>
<dbReference type="AlphaFoldDB" id="A0A8H3EE39"/>
<protein>
    <recommendedName>
        <fullName evidence="5">REJ domain-containing protein</fullName>
    </recommendedName>
</protein>
<feature type="chain" id="PRO_5034660725" description="REJ domain-containing protein" evidence="2">
    <location>
        <begin position="20"/>
        <end position="146"/>
    </location>
</feature>
<comment type="caution">
    <text evidence="3">The sequence shown here is derived from an EMBL/GenBank/DDBJ whole genome shotgun (WGS) entry which is preliminary data.</text>
</comment>
<evidence type="ECO:0000256" key="1">
    <source>
        <dbReference type="SAM" id="MobiDB-lite"/>
    </source>
</evidence>
<organism evidence="3 4">
    <name type="scientific">Rhizoctonia solani</name>
    <dbReference type="NCBI Taxonomy" id="456999"/>
    <lineage>
        <taxon>Eukaryota</taxon>
        <taxon>Fungi</taxon>
        <taxon>Dikarya</taxon>
        <taxon>Basidiomycota</taxon>
        <taxon>Agaricomycotina</taxon>
        <taxon>Agaricomycetes</taxon>
        <taxon>Cantharellales</taxon>
        <taxon>Ceratobasidiaceae</taxon>
        <taxon>Rhizoctonia</taxon>
    </lineage>
</organism>
<evidence type="ECO:0008006" key="5">
    <source>
        <dbReference type="Google" id="ProtNLM"/>
    </source>
</evidence>
<proteinExistence type="predicted"/>
<keyword evidence="2" id="KW-0732">Signal</keyword>
<feature type="signal peptide" evidence="2">
    <location>
        <begin position="1"/>
        <end position="19"/>
    </location>
</feature>
<dbReference type="Proteomes" id="UP000663827">
    <property type="component" value="Unassembled WGS sequence"/>
</dbReference>
<dbReference type="EMBL" id="CAJNJQ010006516">
    <property type="protein sequence ID" value="CAE7230237.1"/>
    <property type="molecule type" value="Genomic_DNA"/>
</dbReference>